<evidence type="ECO:0000313" key="3">
    <source>
        <dbReference type="EMBL" id="KAJ3745359.1"/>
    </source>
</evidence>
<feature type="domain" description="tRNA-guanine(15) transglycosylase-like" evidence="2">
    <location>
        <begin position="78"/>
        <end position="439"/>
    </location>
</feature>
<comment type="caution">
    <text evidence="3">The sequence shown here is derived from an EMBL/GenBank/DDBJ whole genome shotgun (WGS) entry which is preliminary data.</text>
</comment>
<proteinExistence type="predicted"/>
<dbReference type="InterPro" id="IPR050852">
    <property type="entry name" value="Queuine_tRNA-ribosyltrfase"/>
</dbReference>
<gene>
    <name evidence="3" type="ORF">DFH05DRAFT_1459158</name>
</gene>
<dbReference type="InterPro" id="IPR036511">
    <property type="entry name" value="TGT-like_sf"/>
</dbReference>
<keyword evidence="4" id="KW-1185">Reference proteome</keyword>
<dbReference type="PANTHER" id="PTHR46064">
    <property type="entry name" value="QUEUINE TRNA-RIBOSYLTRANSFERASE ACCESSORY SUBUNIT 2"/>
    <property type="match status" value="1"/>
</dbReference>
<dbReference type="PANTHER" id="PTHR46064:SF1">
    <property type="entry name" value="QUEUINE TRNA-RIBOSYLTRANSFERASE ACCESSORY SUBUNIT 2"/>
    <property type="match status" value="1"/>
</dbReference>
<dbReference type="EMBL" id="JANVFU010000005">
    <property type="protein sequence ID" value="KAJ3745359.1"/>
    <property type="molecule type" value="Genomic_DNA"/>
</dbReference>
<evidence type="ECO:0000259" key="2">
    <source>
        <dbReference type="Pfam" id="PF01702"/>
    </source>
</evidence>
<dbReference type="AlphaFoldDB" id="A0A9W8P257"/>
<evidence type="ECO:0000313" key="4">
    <source>
        <dbReference type="Proteomes" id="UP001142393"/>
    </source>
</evidence>
<dbReference type="Pfam" id="PF01702">
    <property type="entry name" value="TGT"/>
    <property type="match status" value="2"/>
</dbReference>
<organism evidence="3 4">
    <name type="scientific">Lentinula detonsa</name>
    <dbReference type="NCBI Taxonomy" id="2804962"/>
    <lineage>
        <taxon>Eukaryota</taxon>
        <taxon>Fungi</taxon>
        <taxon>Dikarya</taxon>
        <taxon>Basidiomycota</taxon>
        <taxon>Agaricomycotina</taxon>
        <taxon>Agaricomycetes</taxon>
        <taxon>Agaricomycetidae</taxon>
        <taxon>Agaricales</taxon>
        <taxon>Marasmiineae</taxon>
        <taxon>Omphalotaceae</taxon>
        <taxon>Lentinula</taxon>
    </lineage>
</organism>
<dbReference type="Proteomes" id="UP001142393">
    <property type="component" value="Unassembled WGS sequence"/>
</dbReference>
<dbReference type="Gene3D" id="3.20.20.105">
    <property type="entry name" value="Queuine tRNA-ribosyltransferase-like"/>
    <property type="match status" value="1"/>
</dbReference>
<name>A0A9W8P257_9AGAR</name>
<sequence length="610" mass="67052">MFFIEDGLVIQDPGLQWQQDFFDSHGPAAFFRLSLRASRIEVDQDNFHLAKKISIMSSSISFDLSSSDPSLNDSKFGPRVAKLLIRNIVIDTPGILACTSRGVVPHLSRDNVTRTKGIRWIHVPFESFLEHKPPVPTLQPQQGQSPRINSFLRFSEDEYLLSVSLRDPGDGREMPANTNTFVTANCIRGVRKVTPNDWRSYMIPCNPDIVFSLSDLPLTPPPYSQKRLTKSIERSALWLADILRPSESISDTRNTRSKPSNVFVQMAGSASAPARSAFAGSLVEILHGQEAIGIQPLKCLDEGVAGYVFDMVPLRLALKGVGDVSPDSLTFKSLFQASLLALPQNKPRLVTSVRGPHEALRLIRDVGIDLFDTHWAQQAANFGVALDFSFPAPSTGSGKRDLGHNLYDTMYTRDFTSIMETRDTIPPTSCLCAACSPYSTPSSETISHSSVDGHGMNSDSPNPPYTKAFLHHLLHTHEMSAHSLLAMHNITVMDAFFAGIRDLIPQNKTSLFQAEIQRFFETYTEDTDMDDTTGGDESSNVFKAGEKAWAEVELLRGKGRLTRESEKAKAESAAAANEVLRKEMEEKGAEGGSKAALTVPLAPDGDIVVG</sequence>
<feature type="domain" description="tRNA-guanine(15) transglycosylase-like" evidence="2">
    <location>
        <begin position="465"/>
        <end position="518"/>
    </location>
</feature>
<dbReference type="InterPro" id="IPR002616">
    <property type="entry name" value="tRNA_ribo_trans-like"/>
</dbReference>
<reference evidence="3 4" key="1">
    <citation type="journal article" date="2023" name="Proc. Natl. Acad. Sci. U.S.A.">
        <title>A global phylogenomic analysis of the shiitake genus Lentinula.</title>
        <authorList>
            <person name="Sierra-Patev S."/>
            <person name="Min B."/>
            <person name="Naranjo-Ortiz M."/>
            <person name="Looney B."/>
            <person name="Konkel Z."/>
            <person name="Slot J.C."/>
            <person name="Sakamoto Y."/>
            <person name="Steenwyk J.L."/>
            <person name="Rokas A."/>
            <person name="Carro J."/>
            <person name="Camarero S."/>
            <person name="Ferreira P."/>
            <person name="Molpeceres G."/>
            <person name="Ruiz-Duenas F.J."/>
            <person name="Serrano A."/>
            <person name="Henrissat B."/>
            <person name="Drula E."/>
            <person name="Hughes K.W."/>
            <person name="Mata J.L."/>
            <person name="Ishikawa N.K."/>
            <person name="Vargas-Isla R."/>
            <person name="Ushijima S."/>
            <person name="Smith C.A."/>
            <person name="Donoghue J."/>
            <person name="Ahrendt S."/>
            <person name="Andreopoulos W."/>
            <person name="He G."/>
            <person name="LaButti K."/>
            <person name="Lipzen A."/>
            <person name="Ng V."/>
            <person name="Riley R."/>
            <person name="Sandor L."/>
            <person name="Barry K."/>
            <person name="Martinez A.T."/>
            <person name="Xiao Y."/>
            <person name="Gibbons J.G."/>
            <person name="Terashima K."/>
            <person name="Grigoriev I.V."/>
            <person name="Hibbett D."/>
        </authorList>
    </citation>
    <scope>NUCLEOTIDE SEQUENCE [LARGE SCALE GENOMIC DNA]</scope>
    <source>
        <strain evidence="3 4">TFB7810</strain>
    </source>
</reference>
<dbReference type="GO" id="GO:0006400">
    <property type="term" value="P:tRNA modification"/>
    <property type="evidence" value="ECO:0007669"/>
    <property type="project" value="InterPro"/>
</dbReference>
<evidence type="ECO:0000256" key="1">
    <source>
        <dbReference type="SAM" id="MobiDB-lite"/>
    </source>
</evidence>
<accession>A0A9W8P257</accession>
<dbReference type="SUPFAM" id="SSF51713">
    <property type="entry name" value="tRNA-guanine transglycosylase"/>
    <property type="match status" value="1"/>
</dbReference>
<feature type="region of interest" description="Disordered" evidence="1">
    <location>
        <begin position="584"/>
        <end position="610"/>
    </location>
</feature>
<protein>
    <submittedName>
        <fullName evidence="3">tRNA-guanine(15) transglycosylase-like protein</fullName>
    </submittedName>
</protein>